<evidence type="ECO:0008006" key="4">
    <source>
        <dbReference type="Google" id="ProtNLM"/>
    </source>
</evidence>
<name>A0A163IY99_ABSGL</name>
<reference evidence="2" key="1">
    <citation type="submission" date="2016-04" db="EMBL/GenBank/DDBJ databases">
        <authorList>
            <person name="Evans L.H."/>
            <person name="Alamgir A."/>
            <person name="Owens N."/>
            <person name="Weber N.D."/>
            <person name="Virtaneva K."/>
            <person name="Barbian K."/>
            <person name="Babar A."/>
            <person name="Rosenke K."/>
        </authorList>
    </citation>
    <scope>NUCLEOTIDE SEQUENCE [LARGE SCALE GENOMIC DNA]</scope>
    <source>
        <strain evidence="2">CBS 101.48</strain>
    </source>
</reference>
<evidence type="ECO:0000313" key="2">
    <source>
        <dbReference type="EMBL" id="SAL96022.1"/>
    </source>
</evidence>
<dbReference type="EMBL" id="LT550527">
    <property type="protein sequence ID" value="SAL96022.1"/>
    <property type="molecule type" value="Genomic_DNA"/>
</dbReference>
<feature type="non-terminal residue" evidence="2">
    <location>
        <position position="161"/>
    </location>
</feature>
<evidence type="ECO:0000256" key="1">
    <source>
        <dbReference type="SAM" id="MobiDB-lite"/>
    </source>
</evidence>
<dbReference type="Proteomes" id="UP000078561">
    <property type="component" value="Unassembled WGS sequence"/>
</dbReference>
<proteinExistence type="predicted"/>
<feature type="non-terminal residue" evidence="2">
    <location>
        <position position="1"/>
    </location>
</feature>
<feature type="compositionally biased region" description="Polar residues" evidence="1">
    <location>
        <begin position="18"/>
        <end position="32"/>
    </location>
</feature>
<evidence type="ECO:0000313" key="3">
    <source>
        <dbReference type="Proteomes" id="UP000078561"/>
    </source>
</evidence>
<keyword evidence="3" id="KW-1185">Reference proteome</keyword>
<protein>
    <recommendedName>
        <fullName evidence="4">OTU domain-containing protein</fullName>
    </recommendedName>
</protein>
<dbReference type="InParanoid" id="A0A163IY99"/>
<organism evidence="2">
    <name type="scientific">Absidia glauca</name>
    <name type="common">Pin mould</name>
    <dbReference type="NCBI Taxonomy" id="4829"/>
    <lineage>
        <taxon>Eukaryota</taxon>
        <taxon>Fungi</taxon>
        <taxon>Fungi incertae sedis</taxon>
        <taxon>Mucoromycota</taxon>
        <taxon>Mucoromycotina</taxon>
        <taxon>Mucoromycetes</taxon>
        <taxon>Mucorales</taxon>
        <taxon>Cunninghamellaceae</taxon>
        <taxon>Absidia</taxon>
    </lineage>
</organism>
<dbReference type="AlphaFoldDB" id="A0A163IY99"/>
<feature type="region of interest" description="Disordered" evidence="1">
    <location>
        <begin position="82"/>
        <end position="106"/>
    </location>
</feature>
<gene>
    <name evidence="2" type="primary">ABSGL_01369.1 scaffold 1339</name>
</gene>
<feature type="region of interest" description="Disordered" evidence="1">
    <location>
        <begin position="10"/>
        <end position="32"/>
    </location>
</feature>
<sequence length="161" mass="18062">LIHTFYRELENFPPGNDSPGNDSLGNDSTNENDVNKKALARINGAMYEIENKAKSDITTYHELDNLATDLEDVLSVYTKNHEKLQDMKDPPMPAKKHSNSMKRGPIKLEAMEKDAKKKAKTLKKNAPELLWPMITKESIPIAKVTDVYNPSGDGNCGFRCL</sequence>
<accession>A0A163IY99</accession>